<dbReference type="GO" id="GO:0015627">
    <property type="term" value="C:type II protein secretion system complex"/>
    <property type="evidence" value="ECO:0007669"/>
    <property type="project" value="InterPro"/>
</dbReference>
<evidence type="ECO:0000256" key="9">
    <source>
        <dbReference type="ARBA" id="ARBA00023136"/>
    </source>
</evidence>
<protein>
    <recommendedName>
        <fullName evidence="3">Type II secretion system protein N</fullName>
    </recommendedName>
    <alternativeName>
        <fullName evidence="10">General secretion pathway protein N</fullName>
    </alternativeName>
</protein>
<keyword evidence="5" id="KW-1003">Cell membrane</keyword>
<evidence type="ECO:0000256" key="4">
    <source>
        <dbReference type="ARBA" id="ARBA00022448"/>
    </source>
</evidence>
<keyword evidence="8" id="KW-0653">Protein transport</keyword>
<keyword evidence="9" id="KW-0472">Membrane</keyword>
<evidence type="ECO:0000256" key="7">
    <source>
        <dbReference type="ARBA" id="ARBA00022692"/>
    </source>
</evidence>
<evidence type="ECO:0000256" key="5">
    <source>
        <dbReference type="ARBA" id="ARBA00022475"/>
    </source>
</evidence>
<dbReference type="OrthoDB" id="8558191at2"/>
<organism evidence="11 12">
    <name type="scientific">Pusillimonas noertemannii</name>
    <dbReference type="NCBI Taxonomy" id="305977"/>
    <lineage>
        <taxon>Bacteria</taxon>
        <taxon>Pseudomonadati</taxon>
        <taxon>Pseudomonadota</taxon>
        <taxon>Betaproteobacteria</taxon>
        <taxon>Burkholderiales</taxon>
        <taxon>Alcaligenaceae</taxon>
        <taxon>Pusillimonas</taxon>
    </lineage>
</organism>
<evidence type="ECO:0000313" key="12">
    <source>
        <dbReference type="Proteomes" id="UP000246145"/>
    </source>
</evidence>
<dbReference type="AlphaFoldDB" id="A0A2U1CH48"/>
<dbReference type="Pfam" id="PF01203">
    <property type="entry name" value="T2SSN"/>
    <property type="match status" value="1"/>
</dbReference>
<dbReference type="GO" id="GO:0005886">
    <property type="term" value="C:plasma membrane"/>
    <property type="evidence" value="ECO:0007669"/>
    <property type="project" value="UniProtKB-SubCell"/>
</dbReference>
<proteinExistence type="inferred from homology"/>
<gene>
    <name evidence="11" type="ORF">C7440_3847</name>
</gene>
<evidence type="ECO:0000256" key="8">
    <source>
        <dbReference type="ARBA" id="ARBA00022927"/>
    </source>
</evidence>
<dbReference type="GO" id="GO:0015628">
    <property type="term" value="P:protein secretion by the type II secretion system"/>
    <property type="evidence" value="ECO:0007669"/>
    <property type="project" value="InterPro"/>
</dbReference>
<dbReference type="InterPro" id="IPR022792">
    <property type="entry name" value="T2SS_protein-GspN"/>
</dbReference>
<dbReference type="Proteomes" id="UP000246145">
    <property type="component" value="Unassembled WGS sequence"/>
</dbReference>
<dbReference type="EMBL" id="QEKO01000011">
    <property type="protein sequence ID" value="PVY60248.1"/>
    <property type="molecule type" value="Genomic_DNA"/>
</dbReference>
<evidence type="ECO:0000256" key="1">
    <source>
        <dbReference type="ARBA" id="ARBA00004533"/>
    </source>
</evidence>
<name>A0A2U1CH48_9BURK</name>
<sequence>MMRGLRFAWIALLVAVLVAAALWSLPARWAMAFIPESSPVVVTDASGTMWSASATVAVGVGGLRRTLPDPVQWRLAFDGGPRLVISHPWLRGPLALSPAWNGLRLSAQSLQLPASVLTTVHALFNTLDPGGEVHLSWPQLVLGPGMPSSKDDAPLLTAQWRNASSSLTRVRPMGDYTLVLKPGSSDAIALALATSRGPLMMEGAGTLSRSRAQFDGKAWVEESASGDTHAALQGLLAAMGPSTGPDSQTLLKIR</sequence>
<dbReference type="RefSeq" id="WP_116519600.1">
    <property type="nucleotide sequence ID" value="NZ_JACCEX010000009.1"/>
</dbReference>
<comment type="subcellular location">
    <subcellularLocation>
        <location evidence="1">Cell inner membrane</location>
    </subcellularLocation>
</comment>
<reference evidence="11 12" key="1">
    <citation type="submission" date="2018-04" db="EMBL/GenBank/DDBJ databases">
        <title>Genomic Encyclopedia of Type Strains, Phase IV (KMG-IV): sequencing the most valuable type-strain genomes for metagenomic binning, comparative biology and taxonomic classification.</title>
        <authorList>
            <person name="Goeker M."/>
        </authorList>
    </citation>
    <scope>NUCLEOTIDE SEQUENCE [LARGE SCALE GENOMIC DNA]</scope>
    <source>
        <strain evidence="11 12">DSM 10065</strain>
    </source>
</reference>
<keyword evidence="7" id="KW-0812">Transmembrane</keyword>
<evidence type="ECO:0000256" key="3">
    <source>
        <dbReference type="ARBA" id="ARBA00021563"/>
    </source>
</evidence>
<accession>A0A2U1CH48</accession>
<comment type="caution">
    <text evidence="11">The sequence shown here is derived from an EMBL/GenBank/DDBJ whole genome shotgun (WGS) entry which is preliminary data.</text>
</comment>
<keyword evidence="12" id="KW-1185">Reference proteome</keyword>
<evidence type="ECO:0000256" key="6">
    <source>
        <dbReference type="ARBA" id="ARBA00022519"/>
    </source>
</evidence>
<comment type="similarity">
    <text evidence="2">Belongs to the GSP N family.</text>
</comment>
<keyword evidence="6" id="KW-0997">Cell inner membrane</keyword>
<evidence type="ECO:0000313" key="11">
    <source>
        <dbReference type="EMBL" id="PVY60248.1"/>
    </source>
</evidence>
<keyword evidence="4" id="KW-0813">Transport</keyword>
<dbReference type="STRING" id="1231391.GCA_000308195_01177"/>
<evidence type="ECO:0000256" key="2">
    <source>
        <dbReference type="ARBA" id="ARBA00007208"/>
    </source>
</evidence>
<evidence type="ECO:0000256" key="10">
    <source>
        <dbReference type="ARBA" id="ARBA00030772"/>
    </source>
</evidence>